<evidence type="ECO:0000313" key="10">
    <source>
        <dbReference type="Proteomes" id="UP000178116"/>
    </source>
</evidence>
<dbReference type="GO" id="GO:0016780">
    <property type="term" value="F:phosphotransferase activity, for other substituted phosphate groups"/>
    <property type="evidence" value="ECO:0007669"/>
    <property type="project" value="TreeGrafter"/>
</dbReference>
<evidence type="ECO:0000256" key="5">
    <source>
        <dbReference type="ARBA" id="ARBA00022989"/>
    </source>
</evidence>
<evidence type="ECO:0000256" key="7">
    <source>
        <dbReference type="SAM" id="Phobius"/>
    </source>
</evidence>
<feature type="transmembrane region" description="Helical" evidence="7">
    <location>
        <begin position="7"/>
        <end position="30"/>
    </location>
</feature>
<sequence>MILSRRFQAVILLLGDLILFYIALVLTLVIRYSSNLAVIGSGQLIDLNFAQIWSLHKWPFFFVHIIWVLIFYISDLYDIRKFSSPKMAMAKVLKTMAIAGPMAALLFYLVPFFGITPKTNLFIDVVLAALFLMLWRRYFWMFSGKASKIKVLFFGSSKETESFADYLKRNAQLGYEPAVILAEVGHNLVDLIQKNKIQLIVASKNILEDKSAVKRFYEALPLGISILDFPDFYETVAEKIPVSVISESWFLVNLVEINKRLFESFKRIFDIALSIILGVPTMFLFPIIGAVIKISGDGSIFYRQKRVGKNGKIFEIVKFRTMEENAEKNGAQWAIANDPRATKAGKILRKTRLDELPQLWNILRGDMSFIGPRPERPEFIAELQKQIPHYAMRHLIKPGLTGWAQIKFPYAASVEDAMEKLQYDLYYIKNRSSVLDLAIFARTIAIVISRKGH</sequence>
<dbReference type="Proteomes" id="UP000178116">
    <property type="component" value="Unassembled WGS sequence"/>
</dbReference>
<accession>A0A1G2LT25</accession>
<dbReference type="PANTHER" id="PTHR30576">
    <property type="entry name" value="COLANIC BIOSYNTHESIS UDP-GLUCOSE LIPID CARRIER TRANSFERASE"/>
    <property type="match status" value="1"/>
</dbReference>
<keyword evidence="4 7" id="KW-0812">Transmembrane</keyword>
<proteinExistence type="inferred from homology"/>
<comment type="subcellular location">
    <subcellularLocation>
        <location evidence="1">Membrane</location>
        <topology evidence="1">Multi-pass membrane protein</topology>
    </subcellularLocation>
</comment>
<feature type="transmembrane region" description="Helical" evidence="7">
    <location>
        <begin position="121"/>
        <end position="140"/>
    </location>
</feature>
<dbReference type="NCBIfam" id="TIGR03025">
    <property type="entry name" value="EPS_sugtrans"/>
    <property type="match status" value="1"/>
</dbReference>
<dbReference type="PANTHER" id="PTHR30576:SF0">
    <property type="entry name" value="UNDECAPRENYL-PHOSPHATE N-ACETYLGALACTOSAMINYL 1-PHOSPHATE TRANSFERASE-RELATED"/>
    <property type="match status" value="1"/>
</dbReference>
<keyword evidence="5 7" id="KW-1133">Transmembrane helix</keyword>
<evidence type="ECO:0000256" key="3">
    <source>
        <dbReference type="ARBA" id="ARBA00022679"/>
    </source>
</evidence>
<organism evidence="9 10">
    <name type="scientific">Candidatus Tagabacteria bacterium RIFCSPLOWO2_01_FULL_42_9</name>
    <dbReference type="NCBI Taxonomy" id="1802296"/>
    <lineage>
        <taxon>Bacteria</taxon>
        <taxon>Candidatus Tagaibacteriota</taxon>
    </lineage>
</organism>
<feature type="transmembrane region" description="Helical" evidence="7">
    <location>
        <begin position="268"/>
        <end position="292"/>
    </location>
</feature>
<dbReference type="AlphaFoldDB" id="A0A1G2LT25"/>
<protein>
    <recommendedName>
        <fullName evidence="8">Bacterial sugar transferase domain-containing protein</fullName>
    </recommendedName>
</protein>
<evidence type="ECO:0000256" key="1">
    <source>
        <dbReference type="ARBA" id="ARBA00004141"/>
    </source>
</evidence>
<keyword evidence="6 7" id="KW-0472">Membrane</keyword>
<keyword evidence="3" id="KW-0808">Transferase</keyword>
<reference evidence="9 10" key="1">
    <citation type="journal article" date="2016" name="Nat. Commun.">
        <title>Thousands of microbial genomes shed light on interconnected biogeochemical processes in an aquifer system.</title>
        <authorList>
            <person name="Anantharaman K."/>
            <person name="Brown C.T."/>
            <person name="Hug L.A."/>
            <person name="Sharon I."/>
            <person name="Castelle C.J."/>
            <person name="Probst A.J."/>
            <person name="Thomas B.C."/>
            <person name="Singh A."/>
            <person name="Wilkins M.J."/>
            <person name="Karaoz U."/>
            <person name="Brodie E.L."/>
            <person name="Williams K.H."/>
            <person name="Hubbard S.S."/>
            <person name="Banfield J.F."/>
        </authorList>
    </citation>
    <scope>NUCLEOTIDE SEQUENCE [LARGE SCALE GENOMIC DNA]</scope>
</reference>
<comment type="caution">
    <text evidence="9">The sequence shown here is derived from an EMBL/GenBank/DDBJ whole genome shotgun (WGS) entry which is preliminary data.</text>
</comment>
<feature type="domain" description="Bacterial sugar transferase" evidence="8">
    <location>
        <begin position="266"/>
        <end position="448"/>
    </location>
</feature>
<evidence type="ECO:0000256" key="4">
    <source>
        <dbReference type="ARBA" id="ARBA00022692"/>
    </source>
</evidence>
<evidence type="ECO:0000256" key="6">
    <source>
        <dbReference type="ARBA" id="ARBA00023136"/>
    </source>
</evidence>
<dbReference type="InterPro" id="IPR003362">
    <property type="entry name" value="Bact_transf"/>
</dbReference>
<dbReference type="GO" id="GO:0016020">
    <property type="term" value="C:membrane"/>
    <property type="evidence" value="ECO:0007669"/>
    <property type="project" value="UniProtKB-SubCell"/>
</dbReference>
<evidence type="ECO:0000313" key="9">
    <source>
        <dbReference type="EMBL" id="OHA14703.1"/>
    </source>
</evidence>
<evidence type="ECO:0000259" key="8">
    <source>
        <dbReference type="Pfam" id="PF02397"/>
    </source>
</evidence>
<name>A0A1G2LT25_9BACT</name>
<feature type="transmembrane region" description="Helical" evidence="7">
    <location>
        <begin position="97"/>
        <end position="115"/>
    </location>
</feature>
<evidence type="ECO:0000256" key="2">
    <source>
        <dbReference type="ARBA" id="ARBA00006464"/>
    </source>
</evidence>
<dbReference type="Pfam" id="PF02397">
    <property type="entry name" value="Bac_transf"/>
    <property type="match status" value="1"/>
</dbReference>
<feature type="transmembrane region" description="Helical" evidence="7">
    <location>
        <begin position="58"/>
        <end position="77"/>
    </location>
</feature>
<dbReference type="EMBL" id="MHRA01000044">
    <property type="protein sequence ID" value="OHA14703.1"/>
    <property type="molecule type" value="Genomic_DNA"/>
</dbReference>
<dbReference type="InterPro" id="IPR017475">
    <property type="entry name" value="EPS_sugar_tfrase"/>
</dbReference>
<gene>
    <name evidence="9" type="ORF">A3A10_01060</name>
</gene>
<comment type="similarity">
    <text evidence="2">Belongs to the bacterial sugar transferase family.</text>
</comment>